<dbReference type="PROSITE" id="PS00903">
    <property type="entry name" value="CYT_DCMP_DEAMINASES_1"/>
    <property type="match status" value="1"/>
</dbReference>
<protein>
    <recommendedName>
        <fullName evidence="3">CMP/dCMP-type deaminase domain-containing protein</fullName>
    </recommendedName>
</protein>
<dbReference type="SUPFAM" id="SSF53927">
    <property type="entry name" value="Cytidine deaminase-like"/>
    <property type="match status" value="1"/>
</dbReference>
<dbReference type="PANTHER" id="PTHR11079">
    <property type="entry name" value="CYTOSINE DEAMINASE FAMILY MEMBER"/>
    <property type="match status" value="1"/>
</dbReference>
<accession>A0A1C3ECF2</accession>
<dbReference type="AlphaFoldDB" id="A0A1C3ECF2"/>
<sequence>MNQPLNETQFMLRALAVSKNALPACRPNPPVGCVLVRDGSIVSAGHTQKIGGNHAEVEALNGFEGDKTEVTAYVTLEPCSFVGRTPACARTLVESGIKRVVVAMLDPDPRNSGRGIAILRDAGVRVDVGLCQHQVSEFLLPYLGQS</sequence>
<dbReference type="GO" id="GO:0008270">
    <property type="term" value="F:zinc ion binding"/>
    <property type="evidence" value="ECO:0007669"/>
    <property type="project" value="InterPro"/>
</dbReference>
<evidence type="ECO:0000313" key="5">
    <source>
        <dbReference type="Proteomes" id="UP000094936"/>
    </source>
</evidence>
<feature type="domain" description="CMP/dCMP-type deaminase" evidence="3">
    <location>
        <begin position="5"/>
        <end position="127"/>
    </location>
</feature>
<dbReference type="PROSITE" id="PS51747">
    <property type="entry name" value="CYT_DCMP_DEAMINASES_2"/>
    <property type="match status" value="1"/>
</dbReference>
<dbReference type="Pfam" id="PF00383">
    <property type="entry name" value="dCMP_cyt_deam_1"/>
    <property type="match status" value="1"/>
</dbReference>
<reference evidence="4 5" key="1">
    <citation type="submission" date="2016-05" db="EMBL/GenBank/DDBJ databases">
        <title>Genomic Taxonomy of the Vibrionaceae.</title>
        <authorList>
            <person name="Gomez-Gil B."/>
            <person name="Enciso-Ibarra J."/>
        </authorList>
    </citation>
    <scope>NUCLEOTIDE SEQUENCE [LARGE SCALE GENOMIC DNA]</scope>
    <source>
        <strain evidence="4 5">CAIM 1920</strain>
    </source>
</reference>
<dbReference type="Gene3D" id="3.40.140.10">
    <property type="entry name" value="Cytidine Deaminase, domain 2"/>
    <property type="match status" value="1"/>
</dbReference>
<dbReference type="GO" id="GO:0008835">
    <property type="term" value="F:diaminohydroxyphosphoribosylaminopyrimidine deaminase activity"/>
    <property type="evidence" value="ECO:0007669"/>
    <property type="project" value="TreeGrafter"/>
</dbReference>
<keyword evidence="5" id="KW-1185">Reference proteome</keyword>
<dbReference type="InterPro" id="IPR002125">
    <property type="entry name" value="CMP_dCMP_dom"/>
</dbReference>
<evidence type="ECO:0000313" key="4">
    <source>
        <dbReference type="EMBL" id="ODA30911.1"/>
    </source>
</evidence>
<proteinExistence type="predicted"/>
<dbReference type="OrthoDB" id="9800865at2"/>
<name>A0A1C3ECF2_9GAMM</name>
<dbReference type="EMBL" id="LYBM01000044">
    <property type="protein sequence ID" value="ODA30911.1"/>
    <property type="molecule type" value="Genomic_DNA"/>
</dbReference>
<dbReference type="InterPro" id="IPR016192">
    <property type="entry name" value="APOBEC/CMP_deaminase_Zn-bd"/>
</dbReference>
<evidence type="ECO:0000256" key="2">
    <source>
        <dbReference type="ARBA" id="ARBA00022833"/>
    </source>
</evidence>
<organism evidence="4 5">
    <name type="scientific">Veronia pacifica</name>
    <dbReference type="NCBI Taxonomy" id="1080227"/>
    <lineage>
        <taxon>Bacteria</taxon>
        <taxon>Pseudomonadati</taxon>
        <taxon>Pseudomonadota</taxon>
        <taxon>Gammaproteobacteria</taxon>
        <taxon>Vibrionales</taxon>
        <taxon>Vibrionaceae</taxon>
        <taxon>Veronia</taxon>
    </lineage>
</organism>
<dbReference type="RefSeq" id="WP_068904884.1">
    <property type="nucleotide sequence ID" value="NZ_JBHUIF010000012.1"/>
</dbReference>
<dbReference type="CDD" id="cd01284">
    <property type="entry name" value="Riboflavin_deaminase-reductase"/>
    <property type="match status" value="1"/>
</dbReference>
<evidence type="ECO:0000259" key="3">
    <source>
        <dbReference type="PROSITE" id="PS51747"/>
    </source>
</evidence>
<comment type="caution">
    <text evidence="4">The sequence shown here is derived from an EMBL/GenBank/DDBJ whole genome shotgun (WGS) entry which is preliminary data.</text>
</comment>
<dbReference type="PANTHER" id="PTHR11079:SF162">
    <property type="entry name" value="RIBOFLAVIN BIOSYNTHESIS PROTEIN PYRD, CHLOROPLASTIC"/>
    <property type="match status" value="1"/>
</dbReference>
<keyword evidence="2" id="KW-0862">Zinc</keyword>
<evidence type="ECO:0000256" key="1">
    <source>
        <dbReference type="ARBA" id="ARBA00022723"/>
    </source>
</evidence>
<dbReference type="InterPro" id="IPR016193">
    <property type="entry name" value="Cytidine_deaminase-like"/>
</dbReference>
<keyword evidence="1" id="KW-0479">Metal-binding</keyword>
<dbReference type="Proteomes" id="UP000094936">
    <property type="component" value="Unassembled WGS sequence"/>
</dbReference>
<dbReference type="STRING" id="1080227.A8L45_18730"/>
<gene>
    <name evidence="4" type="ORF">A8L45_18730</name>
</gene>